<dbReference type="PANTHER" id="PTHR37610">
    <property type="entry name" value="CCHC-TYPE DOMAIN-CONTAINING PROTEIN"/>
    <property type="match status" value="1"/>
</dbReference>
<reference evidence="3" key="1">
    <citation type="submission" date="2025-08" db="UniProtKB">
        <authorList>
            <consortium name="RefSeq"/>
        </authorList>
    </citation>
    <scope>IDENTIFICATION</scope>
    <source>
        <tissue evidence="3">Leaves</tissue>
    </source>
</reference>
<accession>A0ABM4VEF4</accession>
<keyword evidence="2" id="KW-1185">Reference proteome</keyword>
<proteinExistence type="predicted"/>
<protein>
    <recommendedName>
        <fullName evidence="1">Retrotransposon Copia-like N-terminal domain-containing protein</fullName>
    </recommendedName>
</protein>
<feature type="domain" description="Retrotransposon Copia-like N-terminal" evidence="1">
    <location>
        <begin position="1"/>
        <end position="22"/>
    </location>
</feature>
<evidence type="ECO:0000259" key="1">
    <source>
        <dbReference type="Pfam" id="PF14244"/>
    </source>
</evidence>
<dbReference type="RefSeq" id="XP_071917923.1">
    <property type="nucleotide sequence ID" value="XM_072061822.1"/>
</dbReference>
<name>A0ABM4VEF4_COFAR</name>
<dbReference type="PANTHER" id="PTHR37610:SF101">
    <property type="entry name" value="(RAPE) HYPOTHETICAL PROTEIN"/>
    <property type="match status" value="1"/>
</dbReference>
<organism evidence="2 3">
    <name type="scientific">Coffea arabica</name>
    <name type="common">Arabian coffee</name>
    <dbReference type="NCBI Taxonomy" id="13443"/>
    <lineage>
        <taxon>Eukaryota</taxon>
        <taxon>Viridiplantae</taxon>
        <taxon>Streptophyta</taxon>
        <taxon>Embryophyta</taxon>
        <taxon>Tracheophyta</taxon>
        <taxon>Spermatophyta</taxon>
        <taxon>Magnoliopsida</taxon>
        <taxon>eudicotyledons</taxon>
        <taxon>Gunneridae</taxon>
        <taxon>Pentapetalae</taxon>
        <taxon>asterids</taxon>
        <taxon>lamiids</taxon>
        <taxon>Gentianales</taxon>
        <taxon>Rubiaceae</taxon>
        <taxon>Ixoroideae</taxon>
        <taxon>Gardenieae complex</taxon>
        <taxon>Bertiereae - Coffeeae clade</taxon>
        <taxon>Coffeeae</taxon>
        <taxon>Coffea</taxon>
    </lineage>
</organism>
<sequence>MRTALRAKKKCGFIDGTVKQPDDDSPDLEDWWTVNSMAVSWILNTIEPTIRSTITYIEITKDLWEDIQESLSIANKPRVQQIKGVLAEWKRRGLPIVTYYGRLKHLWKEFANYDQIPTCQCGRCMCNLSVQFDKKREEEKVHQFLMGLDDTMYGTIRSNILSTEPLPSISKAYSLICHEERVRNMSKEKEGCGEPISFVVHANIGGGRLRTRTKDKPALCSYCNRGGHDAENCF</sequence>
<dbReference type="GeneID" id="140012989"/>
<evidence type="ECO:0000313" key="2">
    <source>
        <dbReference type="Proteomes" id="UP001652660"/>
    </source>
</evidence>
<evidence type="ECO:0000313" key="3">
    <source>
        <dbReference type="RefSeq" id="XP_071917923.1"/>
    </source>
</evidence>
<gene>
    <name evidence="3" type="primary">LOC140012989</name>
</gene>
<dbReference type="Proteomes" id="UP001652660">
    <property type="component" value="Chromosome 8e"/>
</dbReference>
<dbReference type="Pfam" id="PF14244">
    <property type="entry name" value="Retrotran_gag_3"/>
    <property type="match status" value="1"/>
</dbReference>
<dbReference type="InterPro" id="IPR029472">
    <property type="entry name" value="Copia-like_N"/>
</dbReference>